<dbReference type="EMBL" id="CAJOBH010244267">
    <property type="protein sequence ID" value="CAF5119676.1"/>
    <property type="molecule type" value="Genomic_DNA"/>
</dbReference>
<evidence type="ECO:0000313" key="2">
    <source>
        <dbReference type="Proteomes" id="UP000681967"/>
    </source>
</evidence>
<feature type="non-terminal residue" evidence="1">
    <location>
        <position position="1"/>
    </location>
</feature>
<gene>
    <name evidence="1" type="ORF">BYL167_LOCUS66880</name>
</gene>
<organism evidence="1 2">
    <name type="scientific">Rotaria magnacalcarata</name>
    <dbReference type="NCBI Taxonomy" id="392030"/>
    <lineage>
        <taxon>Eukaryota</taxon>
        <taxon>Metazoa</taxon>
        <taxon>Spiralia</taxon>
        <taxon>Gnathifera</taxon>
        <taxon>Rotifera</taxon>
        <taxon>Eurotatoria</taxon>
        <taxon>Bdelloidea</taxon>
        <taxon>Philodinida</taxon>
        <taxon>Philodinidae</taxon>
        <taxon>Rotaria</taxon>
    </lineage>
</organism>
<proteinExistence type="predicted"/>
<comment type="caution">
    <text evidence="1">The sequence shown here is derived from an EMBL/GenBank/DDBJ whole genome shotgun (WGS) entry which is preliminary data.</text>
</comment>
<accession>A0A8S3FFE8</accession>
<name>A0A8S3FFE8_9BILA</name>
<reference evidence="1" key="1">
    <citation type="submission" date="2021-02" db="EMBL/GenBank/DDBJ databases">
        <authorList>
            <person name="Nowell W R."/>
        </authorList>
    </citation>
    <scope>NUCLEOTIDE SEQUENCE</scope>
</reference>
<sequence length="51" mass="5955">LTMLTRYSFVNLDGPFNELERGNCDVILDFGRDTTDIIPVEWKKFKRFDGA</sequence>
<dbReference type="AlphaFoldDB" id="A0A8S3FFE8"/>
<protein>
    <submittedName>
        <fullName evidence="1">Uncharacterized protein</fullName>
    </submittedName>
</protein>
<evidence type="ECO:0000313" key="1">
    <source>
        <dbReference type="EMBL" id="CAF5119676.1"/>
    </source>
</evidence>
<dbReference type="Proteomes" id="UP000681967">
    <property type="component" value="Unassembled WGS sequence"/>
</dbReference>